<feature type="region of interest" description="Disordered" evidence="2">
    <location>
        <begin position="602"/>
        <end position="644"/>
    </location>
</feature>
<feature type="compositionally biased region" description="Polar residues" evidence="2">
    <location>
        <begin position="576"/>
        <end position="589"/>
    </location>
</feature>
<accession>A0AAJ0CU77</accession>
<evidence type="ECO:0000256" key="1">
    <source>
        <dbReference type="SAM" id="Coils"/>
    </source>
</evidence>
<gene>
    <name evidence="3" type="ORF">QQS21_002877</name>
</gene>
<keyword evidence="1" id="KW-0175">Coiled coil</keyword>
<name>A0AAJ0CU77_9HYPO</name>
<sequence length="644" mass="71753">MAPSSPFLVERFNNIAQRASRLSLPSPTKSLIEYHLDRLEPRPVDTIQYDDESHGADDTTGVQHAEHLTRSFTNGRKGLADDSHSQRKPKVLFGGPPPPIATSVMTTKPLPSSSHYGIESNQEPYGLVRTMGRSIGNAMFDQLRLDETSYKQRTVPVWRSLRRRESKVEDDVQQFLDCQAAGLVFGSQLEDTAFNREPEDYSDAGSSTPTGTFYSTATSQSHMPKSLYVPPQSTRDGNVIPVRQPARSRPPGLRAARNGLRKSIKYLVDLRCEETDYITVAIEERRAALEHLSKLGTRRLGIQTELAAFDDDEEEPLARELRELEGRHAVVDRNISMLEEKLMSLRNQRRWLREKMSDVKGKREAGLSGYRGALKDVDSELSMFVRRPPILPLEPAIQSKGDDSLIEEIASAGGAEFLRLIPNRRSPEMAKSWWEAELVILEKRRMQVNEDRLALEKGALVWDDIVSLVSNFESELRRIMKGGAVTASSFKGKEKATSEVDLVRNQMMNMSKVVVELEQAMELVESNGWNLLICAIGAELEAFKEAHDMLTGLLSQSDERPNTAETLSEGGRAGTSIIQPSPTFNESVNDVPSNLLVSRADGSDQLCNNDNTAGEDGGLALGDDRPHSQDSENEVPLEFLAEHE</sequence>
<feature type="coiled-coil region" evidence="1">
    <location>
        <begin position="321"/>
        <end position="355"/>
    </location>
</feature>
<evidence type="ECO:0000313" key="3">
    <source>
        <dbReference type="EMBL" id="KAK2608531.1"/>
    </source>
</evidence>
<dbReference type="Proteomes" id="UP001251528">
    <property type="component" value="Unassembled WGS sequence"/>
</dbReference>
<reference evidence="3" key="1">
    <citation type="submission" date="2023-06" db="EMBL/GenBank/DDBJ databases">
        <title>Conoideocrella luteorostrata (Hypocreales: Clavicipitaceae), a potential biocontrol fungus for elongate hemlock scale in United States Christmas tree production areas.</title>
        <authorList>
            <person name="Barrett H."/>
            <person name="Lovett B."/>
            <person name="Macias A.M."/>
            <person name="Stajich J.E."/>
            <person name="Kasson M.T."/>
        </authorList>
    </citation>
    <scope>NUCLEOTIDE SEQUENCE</scope>
    <source>
        <strain evidence="3">ARSEF 14590</strain>
    </source>
</reference>
<evidence type="ECO:0000256" key="2">
    <source>
        <dbReference type="SAM" id="MobiDB-lite"/>
    </source>
</evidence>
<keyword evidence="4" id="KW-1185">Reference proteome</keyword>
<evidence type="ECO:0000313" key="4">
    <source>
        <dbReference type="Proteomes" id="UP001251528"/>
    </source>
</evidence>
<comment type="caution">
    <text evidence="3">The sequence shown here is derived from an EMBL/GenBank/DDBJ whole genome shotgun (WGS) entry which is preliminary data.</text>
</comment>
<feature type="region of interest" description="Disordered" evidence="2">
    <location>
        <begin position="74"/>
        <end position="103"/>
    </location>
</feature>
<organism evidence="3 4">
    <name type="scientific">Conoideocrella luteorostrata</name>
    <dbReference type="NCBI Taxonomy" id="1105319"/>
    <lineage>
        <taxon>Eukaryota</taxon>
        <taxon>Fungi</taxon>
        <taxon>Dikarya</taxon>
        <taxon>Ascomycota</taxon>
        <taxon>Pezizomycotina</taxon>
        <taxon>Sordariomycetes</taxon>
        <taxon>Hypocreomycetidae</taxon>
        <taxon>Hypocreales</taxon>
        <taxon>Clavicipitaceae</taxon>
        <taxon>Conoideocrella</taxon>
    </lineage>
</organism>
<proteinExistence type="predicted"/>
<protein>
    <recommendedName>
        <fullName evidence="5">Autophagy-related protein 28</fullName>
    </recommendedName>
</protein>
<feature type="region of interest" description="Disordered" evidence="2">
    <location>
        <begin position="556"/>
        <end position="589"/>
    </location>
</feature>
<feature type="region of interest" description="Disordered" evidence="2">
    <location>
        <begin position="197"/>
        <end position="254"/>
    </location>
</feature>
<evidence type="ECO:0008006" key="5">
    <source>
        <dbReference type="Google" id="ProtNLM"/>
    </source>
</evidence>
<dbReference type="AlphaFoldDB" id="A0AAJ0CU77"/>
<feature type="compositionally biased region" description="Polar residues" evidence="2">
    <location>
        <begin position="204"/>
        <end position="223"/>
    </location>
</feature>
<dbReference type="EMBL" id="JASWJB010000036">
    <property type="protein sequence ID" value="KAK2608531.1"/>
    <property type="molecule type" value="Genomic_DNA"/>
</dbReference>